<dbReference type="Proteomes" id="UP000887013">
    <property type="component" value="Unassembled WGS sequence"/>
</dbReference>
<evidence type="ECO:0000313" key="1">
    <source>
        <dbReference type="EMBL" id="GFU22331.1"/>
    </source>
</evidence>
<organism evidence="1 2">
    <name type="scientific">Nephila pilipes</name>
    <name type="common">Giant wood spider</name>
    <name type="synonym">Nephila maculata</name>
    <dbReference type="NCBI Taxonomy" id="299642"/>
    <lineage>
        <taxon>Eukaryota</taxon>
        <taxon>Metazoa</taxon>
        <taxon>Ecdysozoa</taxon>
        <taxon>Arthropoda</taxon>
        <taxon>Chelicerata</taxon>
        <taxon>Arachnida</taxon>
        <taxon>Araneae</taxon>
        <taxon>Araneomorphae</taxon>
        <taxon>Entelegynae</taxon>
        <taxon>Araneoidea</taxon>
        <taxon>Nephilidae</taxon>
        <taxon>Nephila</taxon>
    </lineage>
</organism>
<sequence length="94" mass="10149">MILKRWAKLFACQANKPKFGSKRQALLPHSIKQQTKLPACFLYMANTRLATPYAETAGLYAARLPSHTAATCRTIPPLANLLAKLANAAAPGNA</sequence>
<reference evidence="1" key="1">
    <citation type="submission" date="2020-08" db="EMBL/GenBank/DDBJ databases">
        <title>Multicomponent nature underlies the extraordinary mechanical properties of spider dragline silk.</title>
        <authorList>
            <person name="Kono N."/>
            <person name="Nakamura H."/>
            <person name="Mori M."/>
            <person name="Yoshida Y."/>
            <person name="Ohtoshi R."/>
            <person name="Malay A.D."/>
            <person name="Moran D.A.P."/>
            <person name="Tomita M."/>
            <person name="Numata K."/>
            <person name="Arakawa K."/>
        </authorList>
    </citation>
    <scope>NUCLEOTIDE SEQUENCE</scope>
</reference>
<dbReference type="EMBL" id="BMAW01127715">
    <property type="protein sequence ID" value="GFU22331.1"/>
    <property type="molecule type" value="Genomic_DNA"/>
</dbReference>
<keyword evidence="2" id="KW-1185">Reference proteome</keyword>
<proteinExistence type="predicted"/>
<protein>
    <submittedName>
        <fullName evidence="1">Uncharacterized protein</fullName>
    </submittedName>
</protein>
<comment type="caution">
    <text evidence="1">The sequence shown here is derived from an EMBL/GenBank/DDBJ whole genome shotgun (WGS) entry which is preliminary data.</text>
</comment>
<gene>
    <name evidence="1" type="ORF">NPIL_212851</name>
</gene>
<accession>A0A8X6ULK0</accession>
<evidence type="ECO:0000313" key="2">
    <source>
        <dbReference type="Proteomes" id="UP000887013"/>
    </source>
</evidence>
<name>A0A8X6ULK0_NEPPI</name>
<dbReference type="AlphaFoldDB" id="A0A8X6ULK0"/>